<proteinExistence type="inferred from homology"/>
<dbReference type="EMBL" id="UNSC01000001">
    <property type="protein sequence ID" value="SZD70997.1"/>
    <property type="molecule type" value="Genomic_DNA"/>
</dbReference>
<dbReference type="Pfam" id="PF04002">
    <property type="entry name" value="RadC"/>
    <property type="match status" value="1"/>
</dbReference>
<dbReference type="Pfam" id="PF20582">
    <property type="entry name" value="UPF0758_N"/>
    <property type="match status" value="1"/>
</dbReference>
<evidence type="ECO:0000256" key="5">
    <source>
        <dbReference type="ARBA" id="ARBA00023049"/>
    </source>
</evidence>
<keyword evidence="4" id="KW-0862">Zinc</keyword>
<evidence type="ECO:0000313" key="8">
    <source>
        <dbReference type="EMBL" id="SZD70997.1"/>
    </source>
</evidence>
<dbReference type="InterPro" id="IPR046778">
    <property type="entry name" value="UPF0758_N"/>
</dbReference>
<dbReference type="AlphaFoldDB" id="A0A383TUH6"/>
<dbReference type="CDD" id="cd08071">
    <property type="entry name" value="MPN_DUF2466"/>
    <property type="match status" value="1"/>
</dbReference>
<dbReference type="SUPFAM" id="SSF47781">
    <property type="entry name" value="RuvA domain 2-like"/>
    <property type="match status" value="1"/>
</dbReference>
<dbReference type="InterPro" id="IPR001405">
    <property type="entry name" value="UPF0758"/>
</dbReference>
<dbReference type="RefSeq" id="WP_119057054.1">
    <property type="nucleotide sequence ID" value="NZ_OX579588.1"/>
</dbReference>
<evidence type="ECO:0000259" key="7">
    <source>
        <dbReference type="PROSITE" id="PS50249"/>
    </source>
</evidence>
<dbReference type="InterPro" id="IPR010994">
    <property type="entry name" value="RuvA_2-like"/>
</dbReference>
<accession>A0A383TUH6</accession>
<dbReference type="NCBIfam" id="TIGR00608">
    <property type="entry name" value="radc"/>
    <property type="match status" value="1"/>
</dbReference>
<evidence type="ECO:0000256" key="1">
    <source>
        <dbReference type="ARBA" id="ARBA00022670"/>
    </source>
</evidence>
<keyword evidence="3" id="KW-0378">Hydrolase</keyword>
<dbReference type="InterPro" id="IPR037518">
    <property type="entry name" value="MPN"/>
</dbReference>
<evidence type="ECO:0000256" key="2">
    <source>
        <dbReference type="ARBA" id="ARBA00022723"/>
    </source>
</evidence>
<dbReference type="NCBIfam" id="NF000642">
    <property type="entry name" value="PRK00024.1"/>
    <property type="match status" value="1"/>
</dbReference>
<dbReference type="InterPro" id="IPR025657">
    <property type="entry name" value="RadC_JAB"/>
</dbReference>
<dbReference type="GO" id="GO:0006508">
    <property type="term" value="P:proteolysis"/>
    <property type="evidence" value="ECO:0007669"/>
    <property type="project" value="UniProtKB-KW"/>
</dbReference>
<dbReference type="PROSITE" id="PS01302">
    <property type="entry name" value="UPF0758"/>
    <property type="match status" value="1"/>
</dbReference>
<dbReference type="PANTHER" id="PTHR30471:SF3">
    <property type="entry name" value="UPF0758 PROTEIN YEES-RELATED"/>
    <property type="match status" value="1"/>
</dbReference>
<evidence type="ECO:0000256" key="3">
    <source>
        <dbReference type="ARBA" id="ARBA00022801"/>
    </source>
</evidence>
<dbReference type="Proteomes" id="UP000262142">
    <property type="component" value="Unassembled WGS sequence"/>
</dbReference>
<dbReference type="SUPFAM" id="SSF102712">
    <property type="entry name" value="JAB1/MPN domain"/>
    <property type="match status" value="1"/>
</dbReference>
<dbReference type="PANTHER" id="PTHR30471">
    <property type="entry name" value="DNA REPAIR PROTEIN RADC"/>
    <property type="match status" value="1"/>
</dbReference>
<reference evidence="8 9" key="1">
    <citation type="submission" date="2018-09" db="EMBL/GenBank/DDBJ databases">
        <authorList>
            <consortium name="Pathogen Informatics"/>
        </authorList>
    </citation>
    <scope>NUCLEOTIDE SEQUENCE [LARGE SCALE GENOMIC DNA]</scope>
    <source>
        <strain evidence="8 9">OH-22767</strain>
    </source>
</reference>
<keyword evidence="9" id="KW-1185">Reference proteome</keyword>
<gene>
    <name evidence="8" type="ORF">SAMEA104719789_00088</name>
</gene>
<dbReference type="PROSITE" id="PS50249">
    <property type="entry name" value="MPN"/>
    <property type="match status" value="1"/>
</dbReference>
<keyword evidence="5" id="KW-0482">Metalloprotease</keyword>
<keyword evidence="2" id="KW-0479">Metal-binding</keyword>
<evidence type="ECO:0000256" key="4">
    <source>
        <dbReference type="ARBA" id="ARBA00022833"/>
    </source>
</evidence>
<dbReference type="OrthoDB" id="9804482at2"/>
<organism evidence="8 9">
    <name type="scientific">Candidatus Ornithobacterium hominis</name>
    <dbReference type="NCBI Taxonomy" id="2497989"/>
    <lineage>
        <taxon>Bacteria</taxon>
        <taxon>Pseudomonadati</taxon>
        <taxon>Bacteroidota</taxon>
        <taxon>Flavobacteriia</taxon>
        <taxon>Flavobacteriales</taxon>
        <taxon>Weeksellaceae</taxon>
        <taxon>Ornithobacterium</taxon>
    </lineage>
</organism>
<dbReference type="Gene3D" id="3.40.140.10">
    <property type="entry name" value="Cytidine Deaminase, domain 2"/>
    <property type="match status" value="1"/>
</dbReference>
<keyword evidence="1" id="KW-0645">Protease</keyword>
<evidence type="ECO:0000313" key="9">
    <source>
        <dbReference type="Proteomes" id="UP000262142"/>
    </source>
</evidence>
<dbReference type="GO" id="GO:0008237">
    <property type="term" value="F:metallopeptidase activity"/>
    <property type="evidence" value="ECO:0007669"/>
    <property type="project" value="UniProtKB-KW"/>
</dbReference>
<comment type="similarity">
    <text evidence="6">Belongs to the UPF0758 family.</text>
</comment>
<feature type="domain" description="MPN" evidence="7">
    <location>
        <begin position="112"/>
        <end position="234"/>
    </location>
</feature>
<dbReference type="GO" id="GO:0046872">
    <property type="term" value="F:metal ion binding"/>
    <property type="evidence" value="ECO:0007669"/>
    <property type="project" value="UniProtKB-KW"/>
</dbReference>
<dbReference type="InterPro" id="IPR020891">
    <property type="entry name" value="UPF0758_CS"/>
</dbReference>
<sequence>MKTSYSEKTTNIKSWAEDDRPREKLMLKGKSSLSDAELLAIIMGSGNREETAVDLAKRILSKSENNWHELAQKSIKELCEFKGVGEAKAISIITALEIGRRRALQQALEKPIISSSQAAAGIMQPIIGDLPTEEFWVLYLNQSNKVLKYQKISSGGISQTLVDQRLVFKYALELNATALILSHNHPSGKLKPSEADLNLTQNIKKAGEIMNVQVLDHLIITQTAYLSLVDEGIF</sequence>
<protein>
    <submittedName>
        <fullName evidence="8">DNA repair protein RadC</fullName>
    </submittedName>
</protein>
<evidence type="ECO:0000256" key="6">
    <source>
        <dbReference type="RuleBase" id="RU003797"/>
    </source>
</evidence>
<name>A0A383TUH6_9FLAO</name>